<dbReference type="PANTHER" id="PTHR46421">
    <property type="entry name" value="PROGRAMMED CELL DEATH PROTEIN 2-LIKE"/>
    <property type="match status" value="1"/>
</dbReference>
<accession>A0A0E9SEQ3</accession>
<dbReference type="PANTHER" id="PTHR46421:SF1">
    <property type="entry name" value="PROGRAMMED CELL DEATH PROTEIN 2-LIKE"/>
    <property type="match status" value="1"/>
</dbReference>
<dbReference type="GO" id="GO:0005737">
    <property type="term" value="C:cytoplasm"/>
    <property type="evidence" value="ECO:0007669"/>
    <property type="project" value="InterPro"/>
</dbReference>
<dbReference type="EMBL" id="GBXM01069584">
    <property type="protein sequence ID" value="JAH38993.1"/>
    <property type="molecule type" value="Transcribed_RNA"/>
</dbReference>
<evidence type="ECO:0000313" key="2">
    <source>
        <dbReference type="EMBL" id="JAH38993.1"/>
    </source>
</evidence>
<dbReference type="InterPro" id="IPR007320">
    <property type="entry name" value="PDCD2_C"/>
</dbReference>
<dbReference type="Pfam" id="PF04194">
    <property type="entry name" value="PDCD2_C"/>
    <property type="match status" value="1"/>
</dbReference>
<protein>
    <recommendedName>
        <fullName evidence="1">Programmed cell death protein 2 C-terminal domain-containing protein</fullName>
    </recommendedName>
</protein>
<name>A0A0E9SEQ3_ANGAN</name>
<feature type="domain" description="Programmed cell death protein 2 C-terminal" evidence="1">
    <location>
        <begin position="2"/>
        <end position="96"/>
    </location>
</feature>
<sequence length="105" mass="11811">MKKISLCPQQILRYCWSGSPLLITDAPSNVVAPCGRCGGPRTFEFQLMPALVSLLRSTDSSLEVAVEFGTVLIYTCRRSCWEIGLDTPLEEFVFVQTDLDQKFFK</sequence>
<proteinExistence type="predicted"/>
<dbReference type="GO" id="GO:0006915">
    <property type="term" value="P:apoptotic process"/>
    <property type="evidence" value="ECO:0007669"/>
    <property type="project" value="TreeGrafter"/>
</dbReference>
<reference evidence="2" key="1">
    <citation type="submission" date="2014-11" db="EMBL/GenBank/DDBJ databases">
        <authorList>
            <person name="Amaro Gonzalez C."/>
        </authorList>
    </citation>
    <scope>NUCLEOTIDE SEQUENCE</scope>
</reference>
<evidence type="ECO:0000259" key="1">
    <source>
        <dbReference type="Pfam" id="PF04194"/>
    </source>
</evidence>
<dbReference type="InterPro" id="IPR052815">
    <property type="entry name" value="PDCD2-like_regulator"/>
</dbReference>
<reference evidence="2" key="2">
    <citation type="journal article" date="2015" name="Fish Shellfish Immunol.">
        <title>Early steps in the European eel (Anguilla anguilla)-Vibrio vulnificus interaction in the gills: Role of the RtxA13 toxin.</title>
        <authorList>
            <person name="Callol A."/>
            <person name="Pajuelo D."/>
            <person name="Ebbesson L."/>
            <person name="Teles M."/>
            <person name="MacKenzie S."/>
            <person name="Amaro C."/>
        </authorList>
    </citation>
    <scope>NUCLEOTIDE SEQUENCE</scope>
</reference>
<organism evidence="2">
    <name type="scientific">Anguilla anguilla</name>
    <name type="common">European freshwater eel</name>
    <name type="synonym">Muraena anguilla</name>
    <dbReference type="NCBI Taxonomy" id="7936"/>
    <lineage>
        <taxon>Eukaryota</taxon>
        <taxon>Metazoa</taxon>
        <taxon>Chordata</taxon>
        <taxon>Craniata</taxon>
        <taxon>Vertebrata</taxon>
        <taxon>Euteleostomi</taxon>
        <taxon>Actinopterygii</taxon>
        <taxon>Neopterygii</taxon>
        <taxon>Teleostei</taxon>
        <taxon>Anguilliformes</taxon>
        <taxon>Anguillidae</taxon>
        <taxon>Anguilla</taxon>
    </lineage>
</organism>
<dbReference type="AlphaFoldDB" id="A0A0E9SEQ3"/>